<reference evidence="6" key="3">
    <citation type="submission" date="2015-02" db="UniProtKB">
        <authorList>
            <consortium name="EnsemblProtists"/>
        </authorList>
    </citation>
    <scope>IDENTIFICATION</scope>
    <source>
        <strain evidence="6">DAOM BR144</strain>
    </source>
</reference>
<evidence type="ECO:0000256" key="1">
    <source>
        <dbReference type="ARBA" id="ARBA00022448"/>
    </source>
</evidence>
<keyword evidence="3" id="KW-1015">Disulfide bond</keyword>
<organism evidence="6 7">
    <name type="scientific">Globisporangium ultimum (strain ATCC 200006 / CBS 805.95 / DAOM BR144)</name>
    <name type="common">Pythium ultimum</name>
    <dbReference type="NCBI Taxonomy" id="431595"/>
    <lineage>
        <taxon>Eukaryota</taxon>
        <taxon>Sar</taxon>
        <taxon>Stramenopiles</taxon>
        <taxon>Oomycota</taxon>
        <taxon>Peronosporomycetes</taxon>
        <taxon>Pythiales</taxon>
        <taxon>Pythiaceae</taxon>
        <taxon>Globisporangium</taxon>
    </lineage>
</organism>
<dbReference type="eggNOG" id="KOG1752">
    <property type="taxonomic scope" value="Eukaryota"/>
</dbReference>
<dbReference type="Pfam" id="PF00462">
    <property type="entry name" value="Glutaredoxin"/>
    <property type="match status" value="1"/>
</dbReference>
<evidence type="ECO:0000256" key="3">
    <source>
        <dbReference type="ARBA" id="ARBA00023157"/>
    </source>
</evidence>
<dbReference type="FunFam" id="3.40.30.10:FF:000093">
    <property type="entry name" value="Glutaredoxin 2"/>
    <property type="match status" value="1"/>
</dbReference>
<evidence type="ECO:0000256" key="2">
    <source>
        <dbReference type="ARBA" id="ARBA00022982"/>
    </source>
</evidence>
<dbReference type="VEuPathDB" id="FungiDB:PYU1_G014281"/>
<dbReference type="PANTHER" id="PTHR45694:SF5">
    <property type="entry name" value="GLUTAREDOXIN 2"/>
    <property type="match status" value="1"/>
</dbReference>
<dbReference type="SUPFAM" id="SSF52833">
    <property type="entry name" value="Thioredoxin-like"/>
    <property type="match status" value="1"/>
</dbReference>
<dbReference type="HOGENOM" id="CLU_026126_7_2_1"/>
<dbReference type="InterPro" id="IPR014025">
    <property type="entry name" value="Glutaredoxin_subgr"/>
</dbReference>
<dbReference type="PRINTS" id="PR00160">
    <property type="entry name" value="GLUTAREDOXIN"/>
</dbReference>
<protein>
    <recommendedName>
        <fullName evidence="5">Glutaredoxin domain-containing protein</fullName>
    </recommendedName>
</protein>
<dbReference type="PANTHER" id="PTHR45694">
    <property type="entry name" value="GLUTAREDOXIN 2"/>
    <property type="match status" value="1"/>
</dbReference>
<dbReference type="InterPro" id="IPR036249">
    <property type="entry name" value="Thioredoxin-like_sf"/>
</dbReference>
<accession>K3XAR2</accession>
<sequence length="117" mass="12630">MGASTSRENEAAALEYIDRVLTDHPVAIFSKSYCPYCHLAKDVMKQAGVPFHVVELDQKHDEPTGSDIQSALATKTGRRTVPNVFLNKESIGGGSDVDALFQSGKLTEMLHAAGVLK</sequence>
<dbReference type="PROSITE" id="PS51354">
    <property type="entry name" value="GLUTAREDOXIN_2"/>
    <property type="match status" value="1"/>
</dbReference>
<evidence type="ECO:0000259" key="5">
    <source>
        <dbReference type="Pfam" id="PF00462"/>
    </source>
</evidence>
<name>K3XAR2_GLOUD</name>
<dbReference type="Gene3D" id="3.40.30.10">
    <property type="entry name" value="Glutaredoxin"/>
    <property type="match status" value="1"/>
</dbReference>
<dbReference type="GO" id="GO:0034599">
    <property type="term" value="P:cellular response to oxidative stress"/>
    <property type="evidence" value="ECO:0007669"/>
    <property type="project" value="TreeGrafter"/>
</dbReference>
<keyword evidence="4" id="KW-0676">Redox-active center</keyword>
<dbReference type="FunCoup" id="K3XAR2">
    <property type="interactions" value="86"/>
</dbReference>
<dbReference type="InterPro" id="IPR002109">
    <property type="entry name" value="Glutaredoxin"/>
</dbReference>
<keyword evidence="7" id="KW-1185">Reference proteome</keyword>
<dbReference type="EnsemblProtists" id="PYU1_T014311">
    <property type="protein sequence ID" value="PYU1_T014311"/>
    <property type="gene ID" value="PYU1_G014281"/>
</dbReference>
<evidence type="ECO:0000313" key="6">
    <source>
        <dbReference type="EnsemblProtists" id="PYU1_T014311"/>
    </source>
</evidence>
<dbReference type="OMA" id="IYTSPLC"/>
<proteinExistence type="predicted"/>
<dbReference type="InterPro" id="IPR011767">
    <property type="entry name" value="GLR_AS"/>
</dbReference>
<reference evidence="7" key="1">
    <citation type="journal article" date="2010" name="Genome Biol.">
        <title>Genome sequence of the necrotrophic plant pathogen Pythium ultimum reveals original pathogenicity mechanisms and effector repertoire.</title>
        <authorList>
            <person name="Levesque C.A."/>
            <person name="Brouwer H."/>
            <person name="Cano L."/>
            <person name="Hamilton J.P."/>
            <person name="Holt C."/>
            <person name="Huitema E."/>
            <person name="Raffaele S."/>
            <person name="Robideau G.P."/>
            <person name="Thines M."/>
            <person name="Win J."/>
            <person name="Zerillo M.M."/>
            <person name="Beakes G.W."/>
            <person name="Boore J.L."/>
            <person name="Busam D."/>
            <person name="Dumas B."/>
            <person name="Ferriera S."/>
            <person name="Fuerstenberg S.I."/>
            <person name="Gachon C.M."/>
            <person name="Gaulin E."/>
            <person name="Govers F."/>
            <person name="Grenville-Briggs L."/>
            <person name="Horner N."/>
            <person name="Hostetler J."/>
            <person name="Jiang R.H."/>
            <person name="Johnson J."/>
            <person name="Krajaejun T."/>
            <person name="Lin H."/>
            <person name="Meijer H.J."/>
            <person name="Moore B."/>
            <person name="Morris P."/>
            <person name="Phuntmart V."/>
            <person name="Puiu D."/>
            <person name="Shetty J."/>
            <person name="Stajich J.E."/>
            <person name="Tripathy S."/>
            <person name="Wawra S."/>
            <person name="van West P."/>
            <person name="Whitty B.R."/>
            <person name="Coutinho P.M."/>
            <person name="Henrissat B."/>
            <person name="Martin F."/>
            <person name="Thomas P.D."/>
            <person name="Tyler B.M."/>
            <person name="De Vries R.P."/>
            <person name="Kamoun S."/>
            <person name="Yandell M."/>
            <person name="Tisserat N."/>
            <person name="Buell C.R."/>
        </authorList>
    </citation>
    <scope>NUCLEOTIDE SEQUENCE</scope>
    <source>
        <strain evidence="7">DAOM:BR144</strain>
    </source>
</reference>
<dbReference type="PROSITE" id="PS00195">
    <property type="entry name" value="GLUTAREDOXIN_1"/>
    <property type="match status" value="1"/>
</dbReference>
<evidence type="ECO:0000256" key="4">
    <source>
        <dbReference type="ARBA" id="ARBA00023284"/>
    </source>
</evidence>
<dbReference type="Proteomes" id="UP000019132">
    <property type="component" value="Unassembled WGS sequence"/>
</dbReference>
<dbReference type="GO" id="GO:0005737">
    <property type="term" value="C:cytoplasm"/>
    <property type="evidence" value="ECO:0007669"/>
    <property type="project" value="TreeGrafter"/>
</dbReference>
<dbReference type="InParanoid" id="K3XAR2"/>
<dbReference type="InterPro" id="IPR011899">
    <property type="entry name" value="Glutaredoxin_euk/vir"/>
</dbReference>
<keyword evidence="1" id="KW-0813">Transport</keyword>
<reference evidence="7" key="2">
    <citation type="submission" date="2010-04" db="EMBL/GenBank/DDBJ databases">
        <authorList>
            <person name="Buell R."/>
            <person name="Hamilton J."/>
            <person name="Hostetler J."/>
        </authorList>
    </citation>
    <scope>NUCLEOTIDE SEQUENCE [LARGE SCALE GENOMIC DNA]</scope>
    <source>
        <strain evidence="7">DAOM:BR144</strain>
    </source>
</reference>
<dbReference type="NCBIfam" id="TIGR02180">
    <property type="entry name" value="GRX_euk"/>
    <property type="match status" value="1"/>
</dbReference>
<dbReference type="EMBL" id="GL376566">
    <property type="status" value="NOT_ANNOTATED_CDS"/>
    <property type="molecule type" value="Genomic_DNA"/>
</dbReference>
<evidence type="ECO:0000313" key="7">
    <source>
        <dbReference type="Proteomes" id="UP000019132"/>
    </source>
</evidence>
<feature type="domain" description="Glutaredoxin" evidence="5">
    <location>
        <begin position="26"/>
        <end position="91"/>
    </location>
</feature>
<keyword evidence="2" id="KW-0249">Electron transport</keyword>
<dbReference type="AlphaFoldDB" id="K3XAR2"/>
<dbReference type="GO" id="GO:0015038">
    <property type="term" value="F:glutathione disulfide oxidoreductase activity"/>
    <property type="evidence" value="ECO:0007669"/>
    <property type="project" value="TreeGrafter"/>
</dbReference>
<dbReference type="CDD" id="cd03419">
    <property type="entry name" value="GRX_GRXh_1_2_like"/>
    <property type="match status" value="1"/>
</dbReference>
<dbReference type="STRING" id="431595.K3XAR2"/>